<protein>
    <recommendedName>
        <fullName evidence="3">Hemerythrin domain-containing protein</fullName>
    </recommendedName>
</protein>
<keyword evidence="2" id="KW-1185">Reference proteome</keyword>
<comment type="caution">
    <text evidence="1">The sequence shown here is derived from an EMBL/GenBank/DDBJ whole genome shotgun (WGS) entry which is preliminary data.</text>
</comment>
<name>A0A5C6UL44_9SPHN</name>
<proteinExistence type="predicted"/>
<evidence type="ECO:0000313" key="1">
    <source>
        <dbReference type="EMBL" id="TXC72188.1"/>
    </source>
</evidence>
<gene>
    <name evidence="1" type="ORF">FSB78_15490</name>
</gene>
<evidence type="ECO:0000313" key="2">
    <source>
        <dbReference type="Proteomes" id="UP000321250"/>
    </source>
</evidence>
<reference evidence="1 2" key="1">
    <citation type="journal article" date="2013" name="Antonie Van Leeuwenhoek">
        <title>Sphingomonas ginsenosidivorax sp. nov., with the ability to transform ginsenosides.</title>
        <authorList>
            <person name="Jin X.F."/>
            <person name="Kim J.K."/>
            <person name="Liu Q.M."/>
            <person name="Kang M.S."/>
            <person name="He D."/>
            <person name="Jin F.X."/>
            <person name="Kim S.C."/>
            <person name="Im W.T."/>
        </authorList>
    </citation>
    <scope>NUCLEOTIDE SEQUENCE [LARGE SCALE GENOMIC DNA]</scope>
    <source>
        <strain evidence="1 2">KHI67</strain>
    </source>
</reference>
<evidence type="ECO:0008006" key="3">
    <source>
        <dbReference type="Google" id="ProtNLM"/>
    </source>
</evidence>
<organism evidence="1 2">
    <name type="scientific">Sphingomonas ginsenosidivorax</name>
    <dbReference type="NCBI Taxonomy" id="862135"/>
    <lineage>
        <taxon>Bacteria</taxon>
        <taxon>Pseudomonadati</taxon>
        <taxon>Pseudomonadota</taxon>
        <taxon>Alphaproteobacteria</taxon>
        <taxon>Sphingomonadales</taxon>
        <taxon>Sphingomonadaceae</taxon>
        <taxon>Sphingomonas</taxon>
    </lineage>
</organism>
<dbReference type="Proteomes" id="UP000321250">
    <property type="component" value="Unassembled WGS sequence"/>
</dbReference>
<sequence length="153" mass="16731">MRVMTAALPLLDRPHGSLEAGAELSKARMEMTRLLMDYALFKHREIFAPVLAAGGDKTHDCLRLKTACIAAGQEYRDFTRSGNRADPLADWDGYRASAMAMARTMAAHLADERAGLRKLLGALAKKAVSEGFEPPATPPAPPLRDETVNIHYI</sequence>
<accession>A0A5C6UL44</accession>
<dbReference type="EMBL" id="VOQR01000001">
    <property type="protein sequence ID" value="TXC72188.1"/>
    <property type="molecule type" value="Genomic_DNA"/>
</dbReference>
<dbReference type="AlphaFoldDB" id="A0A5C6UL44"/>